<evidence type="ECO:0000256" key="1">
    <source>
        <dbReference type="SAM" id="SignalP"/>
    </source>
</evidence>
<comment type="caution">
    <text evidence="2">The sequence shown here is derived from an EMBL/GenBank/DDBJ whole genome shotgun (WGS) entry which is preliminary data.</text>
</comment>
<protein>
    <recommendedName>
        <fullName evidence="4">Lipoprotein</fullName>
    </recommendedName>
</protein>
<reference evidence="2" key="1">
    <citation type="submission" date="2022-07" db="EMBL/GenBank/DDBJ databases">
        <title>Tahibacter sp., a new gammaproteobacterium isolated from the silt sample collected at pig farm.</title>
        <authorList>
            <person name="Chen H."/>
        </authorList>
    </citation>
    <scope>NUCLEOTIDE SEQUENCE</scope>
    <source>
        <strain evidence="2">P2K</strain>
    </source>
</reference>
<feature type="signal peptide" evidence="1">
    <location>
        <begin position="1"/>
        <end position="21"/>
    </location>
</feature>
<keyword evidence="3" id="KW-1185">Reference proteome</keyword>
<organism evidence="2 3">
    <name type="scientific">Tahibacter harae</name>
    <dbReference type="NCBI Taxonomy" id="2963937"/>
    <lineage>
        <taxon>Bacteria</taxon>
        <taxon>Pseudomonadati</taxon>
        <taxon>Pseudomonadota</taxon>
        <taxon>Gammaproteobacteria</taxon>
        <taxon>Lysobacterales</taxon>
        <taxon>Rhodanobacteraceae</taxon>
        <taxon>Tahibacter</taxon>
    </lineage>
</organism>
<dbReference type="RefSeq" id="WP_255915914.1">
    <property type="nucleotide sequence ID" value="NZ_JANFQO010000020.1"/>
</dbReference>
<name>A0ABT1QWR0_9GAMM</name>
<dbReference type="PROSITE" id="PS51257">
    <property type="entry name" value="PROKAR_LIPOPROTEIN"/>
    <property type="match status" value="1"/>
</dbReference>
<dbReference type="Proteomes" id="UP001165498">
    <property type="component" value="Unassembled WGS sequence"/>
</dbReference>
<evidence type="ECO:0000313" key="3">
    <source>
        <dbReference type="Proteomes" id="UP001165498"/>
    </source>
</evidence>
<dbReference type="EMBL" id="JANFQO010000020">
    <property type="protein sequence ID" value="MCQ4166725.1"/>
    <property type="molecule type" value="Genomic_DNA"/>
</dbReference>
<sequence length="76" mass="8342">MKRVFWGVAVAVAGLVLGGCATTGGSSYASESRMQRGDRDNIDQEKIVSVNKWANDRGYGVTWVNLPRKPRDKAED</sequence>
<evidence type="ECO:0008006" key="4">
    <source>
        <dbReference type="Google" id="ProtNLM"/>
    </source>
</evidence>
<feature type="chain" id="PRO_5047411049" description="Lipoprotein" evidence="1">
    <location>
        <begin position="22"/>
        <end position="76"/>
    </location>
</feature>
<keyword evidence="1" id="KW-0732">Signal</keyword>
<accession>A0ABT1QWR0</accession>
<gene>
    <name evidence="2" type="ORF">NM961_18590</name>
</gene>
<proteinExistence type="predicted"/>
<evidence type="ECO:0000313" key="2">
    <source>
        <dbReference type="EMBL" id="MCQ4166725.1"/>
    </source>
</evidence>